<gene>
    <name evidence="2" type="ORF">Fcan01_25015</name>
</gene>
<evidence type="ECO:0008006" key="4">
    <source>
        <dbReference type="Google" id="ProtNLM"/>
    </source>
</evidence>
<protein>
    <recommendedName>
        <fullName evidence="4">Gustatory receptor</fullName>
    </recommendedName>
</protein>
<keyword evidence="1" id="KW-0472">Membrane</keyword>
<evidence type="ECO:0000313" key="3">
    <source>
        <dbReference type="Proteomes" id="UP000198287"/>
    </source>
</evidence>
<keyword evidence="1" id="KW-1133">Transmembrane helix</keyword>
<dbReference type="AlphaFoldDB" id="A0A226D5K5"/>
<comment type="caution">
    <text evidence="2">The sequence shown here is derived from an EMBL/GenBank/DDBJ whole genome shotgun (WGS) entry which is preliminary data.</text>
</comment>
<reference evidence="2 3" key="1">
    <citation type="submission" date="2015-12" db="EMBL/GenBank/DDBJ databases">
        <title>The genome of Folsomia candida.</title>
        <authorList>
            <person name="Faddeeva A."/>
            <person name="Derks M.F."/>
            <person name="Anvar Y."/>
            <person name="Smit S."/>
            <person name="Van Straalen N."/>
            <person name="Roelofs D."/>
        </authorList>
    </citation>
    <scope>NUCLEOTIDE SEQUENCE [LARGE SCALE GENOMIC DNA]</scope>
    <source>
        <strain evidence="2 3">VU population</strain>
        <tissue evidence="2">Whole body</tissue>
    </source>
</reference>
<feature type="transmembrane region" description="Helical" evidence="1">
    <location>
        <begin position="130"/>
        <end position="151"/>
    </location>
</feature>
<feature type="transmembrane region" description="Helical" evidence="1">
    <location>
        <begin position="259"/>
        <end position="283"/>
    </location>
</feature>
<dbReference type="Proteomes" id="UP000198287">
    <property type="component" value="Unassembled WGS sequence"/>
</dbReference>
<organism evidence="2 3">
    <name type="scientific">Folsomia candida</name>
    <name type="common">Springtail</name>
    <dbReference type="NCBI Taxonomy" id="158441"/>
    <lineage>
        <taxon>Eukaryota</taxon>
        <taxon>Metazoa</taxon>
        <taxon>Ecdysozoa</taxon>
        <taxon>Arthropoda</taxon>
        <taxon>Hexapoda</taxon>
        <taxon>Collembola</taxon>
        <taxon>Entomobryomorpha</taxon>
        <taxon>Isotomoidea</taxon>
        <taxon>Isotomidae</taxon>
        <taxon>Proisotominae</taxon>
        <taxon>Folsomia</taxon>
    </lineage>
</organism>
<name>A0A226D5K5_FOLCA</name>
<keyword evidence="3" id="KW-1185">Reference proteome</keyword>
<proteinExistence type="predicted"/>
<feature type="transmembrane region" description="Helical" evidence="1">
    <location>
        <begin position="367"/>
        <end position="387"/>
    </location>
</feature>
<accession>A0A226D5K5</accession>
<feature type="transmembrane region" description="Helical" evidence="1">
    <location>
        <begin position="295"/>
        <end position="316"/>
    </location>
</feature>
<feature type="transmembrane region" description="Helical" evidence="1">
    <location>
        <begin position="157"/>
        <end position="176"/>
    </location>
</feature>
<dbReference type="EMBL" id="LNIX01000034">
    <property type="protein sequence ID" value="OXA40350.1"/>
    <property type="molecule type" value="Genomic_DNA"/>
</dbReference>
<evidence type="ECO:0000256" key="1">
    <source>
        <dbReference type="SAM" id="Phobius"/>
    </source>
</evidence>
<keyword evidence="1" id="KW-0812">Transmembrane</keyword>
<sequence>MLTLRTLKIVGMYSTFINNIVGCTPFSWNPGKQLLYVKTDTSYARLAAYFASYGQALGYMAYLLWQACLVLSHPVGTSIFEVLWLINWINSYVWQISSNHSAWVKRHETVTAFNKSVHLFRQMSSENKRIARMAPIICTLNIIELYFLITIFMMGQFAVATVLMFLVVPGMIQYVYAVVDEKYKVGVVFVGFVIFEGYSKSSMACVMGTVGFNVLMGPLGTNFWLRFTNRSQGLPISHKIRNYHRLDILMRTVNDSFTYFLLSVILLCWIPCTMASINGFAAIRFRPVLTLFQYFPFLGLFHNGMWMIAIVLRPCAGVYEESKRLKAALTRQTCQGFDSQSKFFRKQVKALKPFGVRYGSVRVAKRIDILLSYSFIADYIFTLLLTFPAEAVAAGK</sequence>
<evidence type="ECO:0000313" key="2">
    <source>
        <dbReference type="EMBL" id="OXA40350.1"/>
    </source>
</evidence>